<dbReference type="SUPFAM" id="SSF55729">
    <property type="entry name" value="Acyl-CoA N-acyltransferases (Nat)"/>
    <property type="match status" value="1"/>
</dbReference>
<evidence type="ECO:0000313" key="2">
    <source>
        <dbReference type="Proteomes" id="UP000656813"/>
    </source>
</evidence>
<gene>
    <name evidence="1" type="ORF">GCM10007096_26180</name>
</gene>
<reference evidence="1" key="2">
    <citation type="submission" date="2020-09" db="EMBL/GenBank/DDBJ databases">
        <authorList>
            <person name="Sun Q."/>
            <person name="Zhou Y."/>
        </authorList>
    </citation>
    <scope>NUCLEOTIDE SEQUENCE</scope>
    <source>
        <strain evidence="1">CGMCC 1.12777</strain>
    </source>
</reference>
<name>A0A8J2ZXE3_9BACL</name>
<dbReference type="Gene3D" id="3.40.630.30">
    <property type="match status" value="1"/>
</dbReference>
<organism evidence="1 2">
    <name type="scientific">Pullulanibacillus pueri</name>
    <dbReference type="NCBI Taxonomy" id="1437324"/>
    <lineage>
        <taxon>Bacteria</taxon>
        <taxon>Bacillati</taxon>
        <taxon>Bacillota</taxon>
        <taxon>Bacilli</taxon>
        <taxon>Bacillales</taxon>
        <taxon>Sporolactobacillaceae</taxon>
        <taxon>Pullulanibacillus</taxon>
    </lineage>
</organism>
<protein>
    <recommendedName>
        <fullName evidence="3">N-acetyltransferase domain-containing protein</fullName>
    </recommendedName>
</protein>
<dbReference type="Proteomes" id="UP000656813">
    <property type="component" value="Unassembled WGS sequence"/>
</dbReference>
<comment type="caution">
    <text evidence="1">The sequence shown here is derived from an EMBL/GenBank/DDBJ whole genome shotgun (WGS) entry which is preliminary data.</text>
</comment>
<keyword evidence="2" id="KW-1185">Reference proteome</keyword>
<accession>A0A8J2ZXE3</accession>
<evidence type="ECO:0008006" key="3">
    <source>
        <dbReference type="Google" id="ProtNLM"/>
    </source>
</evidence>
<proteinExistence type="predicted"/>
<reference evidence="1" key="1">
    <citation type="journal article" date="2014" name="Int. J. Syst. Evol. Microbiol.">
        <title>Complete genome sequence of Corynebacterium casei LMG S-19264T (=DSM 44701T), isolated from a smear-ripened cheese.</title>
        <authorList>
            <consortium name="US DOE Joint Genome Institute (JGI-PGF)"/>
            <person name="Walter F."/>
            <person name="Albersmeier A."/>
            <person name="Kalinowski J."/>
            <person name="Ruckert C."/>
        </authorList>
    </citation>
    <scope>NUCLEOTIDE SEQUENCE</scope>
    <source>
        <strain evidence="1">CGMCC 1.12777</strain>
    </source>
</reference>
<evidence type="ECO:0000313" key="1">
    <source>
        <dbReference type="EMBL" id="GGH84036.1"/>
    </source>
</evidence>
<sequence>MIREIIEVDAKYREQIKRFIHKVGLVWTPECEDAQFLVMDNKGVWAAVIGIAKNHTHAILRTMVLDPKQCDGDDLMRLLTAAIAKAESLHAEGLYFLTMASADLFEPLGFVEIPFTELPNELQKDPLFTKEKSNSARVMQYTIESD</sequence>
<dbReference type="InterPro" id="IPR016181">
    <property type="entry name" value="Acyl_CoA_acyltransferase"/>
</dbReference>
<dbReference type="EMBL" id="BMFV01000020">
    <property type="protein sequence ID" value="GGH84036.1"/>
    <property type="molecule type" value="Genomic_DNA"/>
</dbReference>
<dbReference type="RefSeq" id="WP_188497825.1">
    <property type="nucleotide sequence ID" value="NZ_BMFV01000020.1"/>
</dbReference>
<dbReference type="AlphaFoldDB" id="A0A8J2ZXE3"/>